<dbReference type="AlphaFoldDB" id="A0A375BNP4"/>
<keyword evidence="3" id="KW-0808">Transferase</keyword>
<dbReference type="InterPro" id="IPR028098">
    <property type="entry name" value="Glyco_trans_4-like_N"/>
</dbReference>
<dbReference type="PANTHER" id="PTHR45947:SF3">
    <property type="entry name" value="SULFOQUINOVOSYL TRANSFERASE SQD2"/>
    <property type="match status" value="1"/>
</dbReference>
<gene>
    <name evidence="3" type="ORF">CBM2589_B220014</name>
</gene>
<evidence type="ECO:0000313" key="3">
    <source>
        <dbReference type="EMBL" id="SOY49078.1"/>
    </source>
</evidence>
<dbReference type="InterPro" id="IPR001296">
    <property type="entry name" value="Glyco_trans_1"/>
</dbReference>
<sequence>MGSADETAAQASLRILVITTGLKLGGAEQQIAALARAFVALGNEVAILSLTQGQQIDLPAEVHVTELAMRKTPLSMLAALRQARALVQQWRPDVIHAHMVHANLFARVLARTGRMPPVICSAHSAREGGRLRALAYRITDRWCAMTTHVSDAGRQAMVASGAVPEARVIVMPNGIDTSRFGPDPASREHARRDLGLGPDDRLVLNVGRLVPEKDQAMLIEAFGEVSRDLPKARLMIAGDGPLRDALAHQVARRGLNHVVLLAGARQDIPELLRAADVFVLSSRIEGMPLAVGEALASGLPVVATAAAGVSELAGDTATLIPTGNPQALASALRNAIASLPGTESERDRRRQRIVGRFDVNGVARQWLAQYRRLRKQP</sequence>
<accession>A0A375BNP4</accession>
<protein>
    <submittedName>
        <fullName evidence="3">Glycosyl transferase, group 1</fullName>
    </submittedName>
</protein>
<dbReference type="InterPro" id="IPR050194">
    <property type="entry name" value="Glycosyltransferase_grp1"/>
</dbReference>
<dbReference type="PANTHER" id="PTHR45947">
    <property type="entry name" value="SULFOQUINOVOSYL TRANSFERASE SQD2"/>
    <property type="match status" value="1"/>
</dbReference>
<name>A0A375BNP4_9BURK</name>
<evidence type="ECO:0000259" key="2">
    <source>
        <dbReference type="Pfam" id="PF13439"/>
    </source>
</evidence>
<dbReference type="Gene3D" id="3.40.50.2000">
    <property type="entry name" value="Glycogen Phosphorylase B"/>
    <property type="match status" value="2"/>
</dbReference>
<evidence type="ECO:0000259" key="1">
    <source>
        <dbReference type="Pfam" id="PF00534"/>
    </source>
</evidence>
<feature type="domain" description="Glycosyltransferase subfamily 4-like N-terminal" evidence="2">
    <location>
        <begin position="25"/>
        <end position="179"/>
    </location>
</feature>
<dbReference type="Pfam" id="PF13439">
    <property type="entry name" value="Glyco_transf_4"/>
    <property type="match status" value="1"/>
</dbReference>
<proteinExistence type="predicted"/>
<organism evidence="3">
    <name type="scientific">Cupriavidus taiwanensis</name>
    <dbReference type="NCBI Taxonomy" id="164546"/>
    <lineage>
        <taxon>Bacteria</taxon>
        <taxon>Pseudomonadati</taxon>
        <taxon>Pseudomonadota</taxon>
        <taxon>Betaproteobacteria</taxon>
        <taxon>Burkholderiales</taxon>
        <taxon>Burkholderiaceae</taxon>
        <taxon>Cupriavidus</taxon>
    </lineage>
</organism>
<dbReference type="Pfam" id="PF00534">
    <property type="entry name" value="Glycos_transf_1"/>
    <property type="match status" value="1"/>
</dbReference>
<dbReference type="GO" id="GO:0016758">
    <property type="term" value="F:hexosyltransferase activity"/>
    <property type="evidence" value="ECO:0007669"/>
    <property type="project" value="TreeGrafter"/>
</dbReference>
<dbReference type="Proteomes" id="UP000256297">
    <property type="component" value="Chromosome CBM2589_b"/>
</dbReference>
<dbReference type="RefSeq" id="WP_116337639.1">
    <property type="nucleotide sequence ID" value="NZ_LT976856.1"/>
</dbReference>
<dbReference type="SUPFAM" id="SSF53756">
    <property type="entry name" value="UDP-Glycosyltransferase/glycogen phosphorylase"/>
    <property type="match status" value="1"/>
</dbReference>
<reference evidence="3" key="1">
    <citation type="submission" date="2018-01" db="EMBL/GenBank/DDBJ databases">
        <authorList>
            <person name="Clerissi C."/>
        </authorList>
    </citation>
    <scope>NUCLEOTIDE SEQUENCE</scope>
    <source>
        <strain evidence="3">Cupriavidus taiwanensis STM 3521</strain>
    </source>
</reference>
<feature type="domain" description="Glycosyl transferase family 1" evidence="1">
    <location>
        <begin position="187"/>
        <end position="337"/>
    </location>
</feature>
<dbReference type="EMBL" id="OFSP01000015">
    <property type="protein sequence ID" value="SOY49078.1"/>
    <property type="molecule type" value="Genomic_DNA"/>
</dbReference>
<comment type="caution">
    <text evidence="3">The sequence shown here is derived from an EMBL/GenBank/DDBJ whole genome shotgun (WGS) entry which is preliminary data.</text>
</comment>